<dbReference type="SUPFAM" id="SSF52540">
    <property type="entry name" value="P-loop containing nucleoside triphosphate hydrolases"/>
    <property type="match status" value="2"/>
</dbReference>
<dbReference type="InterPro" id="IPR050611">
    <property type="entry name" value="ABCF"/>
</dbReference>
<protein>
    <recommendedName>
        <fullName evidence="5">ABC transporter domain-containing protein</fullName>
    </recommendedName>
</protein>
<reference evidence="6 7" key="1">
    <citation type="journal article" date="2015" name="Nature">
        <title>rRNA introns, odd ribosomes, and small enigmatic genomes across a large radiation of phyla.</title>
        <authorList>
            <person name="Brown C.T."/>
            <person name="Hug L.A."/>
            <person name="Thomas B.C."/>
            <person name="Sharon I."/>
            <person name="Castelle C.J."/>
            <person name="Singh A."/>
            <person name="Wilkins M.J."/>
            <person name="Williams K.H."/>
            <person name="Banfield J.F."/>
        </authorList>
    </citation>
    <scope>NUCLEOTIDE SEQUENCE [LARGE SCALE GENOMIC DNA]</scope>
</reference>
<dbReference type="PANTHER" id="PTHR19211">
    <property type="entry name" value="ATP-BINDING TRANSPORT PROTEIN-RELATED"/>
    <property type="match status" value="1"/>
</dbReference>
<feature type="domain" description="ABC transporter" evidence="5">
    <location>
        <begin position="7"/>
        <end position="223"/>
    </location>
</feature>
<keyword evidence="1" id="KW-0677">Repeat</keyword>
<dbReference type="Gene3D" id="3.40.50.300">
    <property type="entry name" value="P-loop containing nucleotide triphosphate hydrolases"/>
    <property type="match status" value="2"/>
</dbReference>
<keyword evidence="3" id="KW-0067">ATP-binding</keyword>
<dbReference type="Proteomes" id="UP000034333">
    <property type="component" value="Unassembled WGS sequence"/>
</dbReference>
<proteinExistence type="predicted"/>
<evidence type="ECO:0000313" key="6">
    <source>
        <dbReference type="EMBL" id="KKQ39895.1"/>
    </source>
</evidence>
<evidence type="ECO:0000256" key="3">
    <source>
        <dbReference type="ARBA" id="ARBA00022840"/>
    </source>
</evidence>
<dbReference type="Pfam" id="PF00005">
    <property type="entry name" value="ABC_tran"/>
    <property type="match status" value="2"/>
</dbReference>
<keyword evidence="2" id="KW-0547">Nucleotide-binding</keyword>
<evidence type="ECO:0000256" key="1">
    <source>
        <dbReference type="ARBA" id="ARBA00022737"/>
    </source>
</evidence>
<evidence type="ECO:0000256" key="2">
    <source>
        <dbReference type="ARBA" id="ARBA00022741"/>
    </source>
</evidence>
<evidence type="ECO:0000259" key="5">
    <source>
        <dbReference type="PROSITE" id="PS50893"/>
    </source>
</evidence>
<accession>A0A0G0HMW4</accession>
<keyword evidence="4" id="KW-0175">Coiled coil</keyword>
<gene>
    <name evidence="6" type="ORF">US58_C0026G0001</name>
</gene>
<dbReference type="InterPro" id="IPR027417">
    <property type="entry name" value="P-loop_NTPase"/>
</dbReference>
<dbReference type="CDD" id="cd03221">
    <property type="entry name" value="ABCF_EF-3"/>
    <property type="match status" value="1"/>
</dbReference>
<organism evidence="6 7">
    <name type="scientific">Candidatus Magasanikbacteria bacterium GW2011_GWA2_37_8</name>
    <dbReference type="NCBI Taxonomy" id="1619036"/>
    <lineage>
        <taxon>Bacteria</taxon>
        <taxon>Candidatus Magasanikiibacteriota</taxon>
    </lineage>
</organism>
<dbReference type="AlphaFoldDB" id="A0A0G0HMW4"/>
<evidence type="ECO:0000313" key="7">
    <source>
        <dbReference type="Proteomes" id="UP000034333"/>
    </source>
</evidence>
<feature type="coiled-coil region" evidence="4">
    <location>
        <begin position="214"/>
        <end position="276"/>
    </location>
</feature>
<dbReference type="GO" id="GO:0005524">
    <property type="term" value="F:ATP binding"/>
    <property type="evidence" value="ECO:0007669"/>
    <property type="project" value="UniProtKB-KW"/>
</dbReference>
<dbReference type="InterPro" id="IPR003593">
    <property type="entry name" value="AAA+_ATPase"/>
</dbReference>
<dbReference type="PANTHER" id="PTHR19211:SF14">
    <property type="entry name" value="ATP-BINDING CASSETTE SUB-FAMILY F MEMBER 1"/>
    <property type="match status" value="1"/>
</dbReference>
<name>A0A0G0HMW4_9BACT</name>
<dbReference type="GO" id="GO:0016887">
    <property type="term" value="F:ATP hydrolysis activity"/>
    <property type="evidence" value="ECO:0007669"/>
    <property type="project" value="InterPro"/>
</dbReference>
<dbReference type="InterPro" id="IPR003439">
    <property type="entry name" value="ABC_transporter-like_ATP-bd"/>
</dbReference>
<dbReference type="STRING" id="1619036.US58_C0026G0001"/>
<dbReference type="PROSITE" id="PS50893">
    <property type="entry name" value="ABC_TRANSPORTER_2"/>
    <property type="match status" value="1"/>
</dbReference>
<dbReference type="SMART" id="SM00382">
    <property type="entry name" value="AAA"/>
    <property type="match status" value="2"/>
</dbReference>
<evidence type="ECO:0000256" key="4">
    <source>
        <dbReference type="SAM" id="Coils"/>
    </source>
</evidence>
<sequence length="483" mass="54079">MAEEIILRFDNVVFEYAEKKPVLDEVSFGIHKGAKITLMGQNGAGKSTIFKLIKGELKPNKGNVFITNNATIATALQVVEKQDLNLTIEEYFANAFLEVPGNIKSQISKVMNAVNLSVPTTRKVGDLSGGQQARILLAFALIQNPDILLLDEPTNNLDKDGIDHLIQFLVMYDKTVVVISHDADFLNCFTEGVVYLDVFTKKIETYVGDYYSVVEEIQNRIDREIKKNAQLEKEIQDNKEKVNFFAHKGGKMRKLASKLKEEVAEMEENKVDVRREDKTIREFNIPAQGIIGNIVTIKSVKVIKNHEPVVKEVDILLRQRDRLLISGPNGIGKSTLLRSLVSNNNEGVTILKDTVVGYYSQDFATLDYDQTVFDSLQSILADGIDIQQMRSVAAGFLITGELMGHKISHLSEGQKGLLSFARLVLMKPGLLVLDEPTNHINFRHIPIIAKAVNSYEGSIILISHMSDFVKEIEFNNELDLGKF</sequence>
<comment type="caution">
    <text evidence="6">The sequence shown here is derived from an EMBL/GenBank/DDBJ whole genome shotgun (WGS) entry which is preliminary data.</text>
</comment>
<dbReference type="EMBL" id="LBTN01000026">
    <property type="protein sequence ID" value="KKQ39895.1"/>
    <property type="molecule type" value="Genomic_DNA"/>
</dbReference>